<reference evidence="1 2" key="1">
    <citation type="submission" date="2016-05" db="EMBL/GenBank/DDBJ databases">
        <title>A degradative enzymes factory behind the ericoid mycorrhizal symbiosis.</title>
        <authorList>
            <consortium name="DOE Joint Genome Institute"/>
            <person name="Martino E."/>
            <person name="Morin E."/>
            <person name="Grelet G."/>
            <person name="Kuo A."/>
            <person name="Kohler A."/>
            <person name="Daghino S."/>
            <person name="Barry K."/>
            <person name="Choi C."/>
            <person name="Cichocki N."/>
            <person name="Clum A."/>
            <person name="Copeland A."/>
            <person name="Hainaut M."/>
            <person name="Haridas S."/>
            <person name="Labutti K."/>
            <person name="Lindquist E."/>
            <person name="Lipzen A."/>
            <person name="Khouja H.-R."/>
            <person name="Murat C."/>
            <person name="Ohm R."/>
            <person name="Olson A."/>
            <person name="Spatafora J."/>
            <person name="Veneault-Fourrey C."/>
            <person name="Henrissat B."/>
            <person name="Grigoriev I."/>
            <person name="Martin F."/>
            <person name="Perotto S."/>
        </authorList>
    </citation>
    <scope>NUCLEOTIDE SEQUENCE [LARGE SCALE GENOMIC DNA]</scope>
    <source>
        <strain evidence="1 2">UAMH 7357</strain>
    </source>
</reference>
<dbReference type="AlphaFoldDB" id="A0A2J6QGD2"/>
<name>A0A2J6QGD2_9HELO</name>
<proteinExistence type="predicted"/>
<gene>
    <name evidence="1" type="ORF">NA56DRAFT_699245</name>
</gene>
<evidence type="ECO:0000313" key="2">
    <source>
        <dbReference type="Proteomes" id="UP000235672"/>
    </source>
</evidence>
<organism evidence="1 2">
    <name type="scientific">Hyaloscypha hepaticicola</name>
    <dbReference type="NCBI Taxonomy" id="2082293"/>
    <lineage>
        <taxon>Eukaryota</taxon>
        <taxon>Fungi</taxon>
        <taxon>Dikarya</taxon>
        <taxon>Ascomycota</taxon>
        <taxon>Pezizomycotina</taxon>
        <taxon>Leotiomycetes</taxon>
        <taxon>Helotiales</taxon>
        <taxon>Hyaloscyphaceae</taxon>
        <taxon>Hyaloscypha</taxon>
    </lineage>
</organism>
<dbReference type="EMBL" id="KZ613470">
    <property type="protein sequence ID" value="PMD25322.1"/>
    <property type="molecule type" value="Genomic_DNA"/>
</dbReference>
<protein>
    <submittedName>
        <fullName evidence="1">Uncharacterized protein</fullName>
    </submittedName>
</protein>
<dbReference type="Proteomes" id="UP000235672">
    <property type="component" value="Unassembled WGS sequence"/>
</dbReference>
<accession>A0A2J6QGD2</accession>
<evidence type="ECO:0000313" key="1">
    <source>
        <dbReference type="EMBL" id="PMD25322.1"/>
    </source>
</evidence>
<keyword evidence="2" id="KW-1185">Reference proteome</keyword>
<sequence>MTAGLVFDRCTKTFPKAGPFLCQYGAYKTVLEPRDSVNLTIVVWYNRQLVPYTSSMPNATNETDVTNQFLGFWRTPITPKACEEEKFRHWRILSGYYIPRS</sequence>